<sequence>MKFLTIVCALVITWIYAESMQFTDYELRPHERMAIGCAGRRMQLNNQMKEVMCVPRHAMVKLIPQPGYTFYPNYASVKRCSGFCPRNKSCMPVRKNVKKIAVRMDGYDSSECYHVLLEEHIKCKCQCSVTENHCNIHQVYSEDNCACECMNKRECDKERQMVWNEKLCKCTCDKKEEICSSGLEWVPSRCGCAQMMEIYQLDKSNIDYIRNL</sequence>
<keyword evidence="2" id="KW-0964">Secreted</keyword>
<organism evidence="5 6">
    <name type="scientific">Atta cephalotes</name>
    <name type="common">Leafcutter ant</name>
    <dbReference type="NCBI Taxonomy" id="12957"/>
    <lineage>
        <taxon>Eukaryota</taxon>
        <taxon>Metazoa</taxon>
        <taxon>Ecdysozoa</taxon>
        <taxon>Arthropoda</taxon>
        <taxon>Hexapoda</taxon>
        <taxon>Insecta</taxon>
        <taxon>Pterygota</taxon>
        <taxon>Neoptera</taxon>
        <taxon>Endopterygota</taxon>
        <taxon>Hymenoptera</taxon>
        <taxon>Apocrita</taxon>
        <taxon>Aculeata</taxon>
        <taxon>Formicoidea</taxon>
        <taxon>Formicidae</taxon>
        <taxon>Myrmicinae</taxon>
        <taxon>Atta</taxon>
    </lineage>
</organism>
<dbReference type="EnsemblMetazoa" id="XM_012208300.1">
    <property type="protein sequence ID" value="XP_012063690.1"/>
    <property type="gene ID" value="LOC105627016"/>
</dbReference>
<dbReference type="Pfam" id="PF03128">
    <property type="entry name" value="CXCXC"/>
    <property type="match status" value="1"/>
</dbReference>
<evidence type="ECO:0000313" key="5">
    <source>
        <dbReference type="EnsemblMetazoa" id="XP_012063690.1"/>
    </source>
</evidence>
<dbReference type="Gene3D" id="2.10.90.10">
    <property type="entry name" value="Cystine-knot cytokines"/>
    <property type="match status" value="1"/>
</dbReference>
<reference evidence="6" key="1">
    <citation type="journal article" date="2011" name="PLoS Genet.">
        <title>The genome sequence of the leaf-cutter ant Atta cephalotes reveals insights into its obligate symbiotic lifestyle.</title>
        <authorList>
            <person name="Suen G."/>
            <person name="Teiling C."/>
            <person name="Li L."/>
            <person name="Holt C."/>
            <person name="Abouheif E."/>
            <person name="Bornberg-Bauer E."/>
            <person name="Bouffard P."/>
            <person name="Caldera E.J."/>
            <person name="Cash E."/>
            <person name="Cavanaugh A."/>
            <person name="Denas O."/>
            <person name="Elhaik E."/>
            <person name="Fave M.J."/>
            <person name="Gadau J."/>
            <person name="Gibson J.D."/>
            <person name="Graur D."/>
            <person name="Grubbs K.J."/>
            <person name="Hagen D.E."/>
            <person name="Harkins T.T."/>
            <person name="Helmkampf M."/>
            <person name="Hu H."/>
            <person name="Johnson B.R."/>
            <person name="Kim J."/>
            <person name="Marsh S.E."/>
            <person name="Moeller J.A."/>
            <person name="Munoz-Torres M.C."/>
            <person name="Murphy M.C."/>
            <person name="Naughton M.C."/>
            <person name="Nigam S."/>
            <person name="Overson R."/>
            <person name="Rajakumar R."/>
            <person name="Reese J.T."/>
            <person name="Scott J.J."/>
            <person name="Smith C.R."/>
            <person name="Tao S."/>
            <person name="Tsutsui N.D."/>
            <person name="Viljakainen L."/>
            <person name="Wissler L."/>
            <person name="Yandell M.D."/>
            <person name="Zimmer F."/>
            <person name="Taylor J."/>
            <person name="Slater S.C."/>
            <person name="Clifton S.W."/>
            <person name="Warren W.C."/>
            <person name="Elsik C.G."/>
            <person name="Smith C.D."/>
            <person name="Weinstock G.M."/>
            <person name="Gerardo N.M."/>
            <person name="Currie C.R."/>
        </authorList>
    </citation>
    <scope>NUCLEOTIDE SEQUENCE [LARGE SCALE GENOMIC DNA]</scope>
</reference>
<dbReference type="OrthoDB" id="8878063at2759"/>
<dbReference type="EMBL" id="ADTU01001092">
    <property type="status" value="NOT_ANNOTATED_CDS"/>
    <property type="molecule type" value="Genomic_DNA"/>
</dbReference>
<dbReference type="AlphaFoldDB" id="A0A158P1N2"/>
<evidence type="ECO:0000256" key="3">
    <source>
        <dbReference type="ARBA" id="ARBA00022729"/>
    </source>
</evidence>
<evidence type="ECO:0000256" key="1">
    <source>
        <dbReference type="ARBA" id="ARBA00004613"/>
    </source>
</evidence>
<dbReference type="KEGG" id="acep:105627016"/>
<dbReference type="SUPFAM" id="SSF57501">
    <property type="entry name" value="Cystine-knot cytokines"/>
    <property type="match status" value="1"/>
</dbReference>
<gene>
    <name evidence="5" type="primary">105627016</name>
</gene>
<feature type="chain" id="PRO_5007629876" description="Platelet-derived growth factor (PDGF) family profile domain-containing protein" evidence="4">
    <location>
        <begin position="20"/>
        <end position="212"/>
    </location>
</feature>
<evidence type="ECO:0000256" key="2">
    <source>
        <dbReference type="ARBA" id="ARBA00022525"/>
    </source>
</evidence>
<protein>
    <recommendedName>
        <fullName evidence="7">Platelet-derived growth factor (PDGF) family profile domain-containing protein</fullName>
    </recommendedName>
</protein>
<dbReference type="InParanoid" id="A0A158P1N2"/>
<dbReference type="STRING" id="12957.A0A158P1N2"/>
<dbReference type="Proteomes" id="UP000005205">
    <property type="component" value="Unassembled WGS sequence"/>
</dbReference>
<name>A0A158P1N2_ATTCE</name>
<keyword evidence="6" id="KW-1185">Reference proteome</keyword>
<evidence type="ECO:0008006" key="7">
    <source>
        <dbReference type="Google" id="ProtNLM"/>
    </source>
</evidence>
<evidence type="ECO:0000256" key="4">
    <source>
        <dbReference type="SAM" id="SignalP"/>
    </source>
</evidence>
<dbReference type="InterPro" id="IPR004153">
    <property type="entry name" value="CXCXC_repeat"/>
</dbReference>
<accession>A0A158P1N2</accession>
<evidence type="ECO:0000313" key="6">
    <source>
        <dbReference type="Proteomes" id="UP000005205"/>
    </source>
</evidence>
<proteinExistence type="predicted"/>
<keyword evidence="3 4" id="KW-0732">Signal</keyword>
<feature type="signal peptide" evidence="4">
    <location>
        <begin position="1"/>
        <end position="19"/>
    </location>
</feature>
<dbReference type="EMBL" id="ADTU01001093">
    <property type="status" value="NOT_ANNOTATED_CDS"/>
    <property type="molecule type" value="Genomic_DNA"/>
</dbReference>
<dbReference type="InterPro" id="IPR029034">
    <property type="entry name" value="Cystine-knot_cytokine"/>
</dbReference>
<reference evidence="5" key="2">
    <citation type="submission" date="2016-04" db="UniProtKB">
        <authorList>
            <consortium name="EnsemblMetazoa"/>
        </authorList>
    </citation>
    <scope>IDENTIFICATION</scope>
</reference>
<dbReference type="GO" id="GO:0005576">
    <property type="term" value="C:extracellular region"/>
    <property type="evidence" value="ECO:0007669"/>
    <property type="project" value="UniProtKB-SubCell"/>
</dbReference>
<comment type="subcellular location">
    <subcellularLocation>
        <location evidence="1">Secreted</location>
    </subcellularLocation>
</comment>